<dbReference type="Proteomes" id="UP001066276">
    <property type="component" value="Chromosome 1_1"/>
</dbReference>
<organism evidence="1 2">
    <name type="scientific">Pleurodeles waltl</name>
    <name type="common">Iberian ribbed newt</name>
    <dbReference type="NCBI Taxonomy" id="8319"/>
    <lineage>
        <taxon>Eukaryota</taxon>
        <taxon>Metazoa</taxon>
        <taxon>Chordata</taxon>
        <taxon>Craniata</taxon>
        <taxon>Vertebrata</taxon>
        <taxon>Euteleostomi</taxon>
        <taxon>Amphibia</taxon>
        <taxon>Batrachia</taxon>
        <taxon>Caudata</taxon>
        <taxon>Salamandroidea</taxon>
        <taxon>Salamandridae</taxon>
        <taxon>Pleurodelinae</taxon>
        <taxon>Pleurodeles</taxon>
    </lineage>
</organism>
<feature type="non-terminal residue" evidence="1">
    <location>
        <position position="1"/>
    </location>
</feature>
<gene>
    <name evidence="1" type="ORF">NDU88_006041</name>
</gene>
<name>A0AAV7X0H2_PLEWA</name>
<dbReference type="EMBL" id="JANPWB010000001">
    <property type="protein sequence ID" value="KAJ1218462.1"/>
    <property type="molecule type" value="Genomic_DNA"/>
</dbReference>
<keyword evidence="2" id="KW-1185">Reference proteome</keyword>
<protein>
    <submittedName>
        <fullName evidence="1">Uncharacterized protein</fullName>
    </submittedName>
</protein>
<evidence type="ECO:0000313" key="1">
    <source>
        <dbReference type="EMBL" id="KAJ1218462.1"/>
    </source>
</evidence>
<comment type="caution">
    <text evidence="1">The sequence shown here is derived from an EMBL/GenBank/DDBJ whole genome shotgun (WGS) entry which is preliminary data.</text>
</comment>
<proteinExistence type="predicted"/>
<evidence type="ECO:0000313" key="2">
    <source>
        <dbReference type="Proteomes" id="UP001066276"/>
    </source>
</evidence>
<sequence length="187" mass="20254">GDAVGGRGLADQQDGRHTVRLCSAGDQLAAFLLELQHLTLFPRLCWLRGTCGGCWLRNGTGCSLCAGTPDAAWPRGRAGVGARGARASDAFTMSCIGLPEWVPRGAAFLTGANYFCPANDDLFCRLPSWFARFTWMMVLVQAPQGMFPAHVLYWGRELLVALGTHPEEAVVLASPSRRVVLCCMRAR</sequence>
<accession>A0AAV7X0H2</accession>
<dbReference type="AlphaFoldDB" id="A0AAV7X0H2"/>
<reference evidence="1" key="1">
    <citation type="journal article" date="2022" name="bioRxiv">
        <title>Sequencing and chromosome-scale assembly of the giantPleurodeles waltlgenome.</title>
        <authorList>
            <person name="Brown T."/>
            <person name="Elewa A."/>
            <person name="Iarovenko S."/>
            <person name="Subramanian E."/>
            <person name="Araus A.J."/>
            <person name="Petzold A."/>
            <person name="Susuki M."/>
            <person name="Suzuki K.-i.T."/>
            <person name="Hayashi T."/>
            <person name="Toyoda A."/>
            <person name="Oliveira C."/>
            <person name="Osipova E."/>
            <person name="Leigh N.D."/>
            <person name="Simon A."/>
            <person name="Yun M.H."/>
        </authorList>
    </citation>
    <scope>NUCLEOTIDE SEQUENCE</scope>
    <source>
        <strain evidence="1">20211129_DDA</strain>
        <tissue evidence="1">Liver</tissue>
    </source>
</reference>